<dbReference type="RefSeq" id="WP_207687082.1">
    <property type="nucleotide sequence ID" value="NZ_CP061799.1"/>
</dbReference>
<dbReference type="AlphaFoldDB" id="A0A975GH78"/>
<evidence type="ECO:0008006" key="3">
    <source>
        <dbReference type="Google" id="ProtNLM"/>
    </source>
</evidence>
<dbReference type="EMBL" id="CP061799">
    <property type="protein sequence ID" value="QTA80999.1"/>
    <property type="molecule type" value="Genomic_DNA"/>
</dbReference>
<evidence type="ECO:0000313" key="1">
    <source>
        <dbReference type="EMBL" id="QTA80999.1"/>
    </source>
</evidence>
<evidence type="ECO:0000313" key="2">
    <source>
        <dbReference type="Proteomes" id="UP000663720"/>
    </source>
</evidence>
<gene>
    <name evidence="1" type="ORF">dnl_33180</name>
</gene>
<dbReference type="Proteomes" id="UP000663720">
    <property type="component" value="Chromosome"/>
</dbReference>
<name>A0A975GH78_9BACT</name>
<reference evidence="1" key="1">
    <citation type="journal article" date="2021" name="Microb. Physiol.">
        <title>Proteogenomic Insights into the Physiology of Marine, Sulfate-Reducing, Filamentous Desulfonema limicola and Desulfonema magnum.</title>
        <authorList>
            <person name="Schnaars V."/>
            <person name="Wohlbrand L."/>
            <person name="Scheve S."/>
            <person name="Hinrichs C."/>
            <person name="Reinhardt R."/>
            <person name="Rabus R."/>
        </authorList>
    </citation>
    <scope>NUCLEOTIDE SEQUENCE</scope>
    <source>
        <strain evidence="1">5ac10</strain>
    </source>
</reference>
<keyword evidence="2" id="KW-1185">Reference proteome</keyword>
<protein>
    <recommendedName>
        <fullName evidence="3">Stress response protein</fullName>
    </recommendedName>
</protein>
<proteinExistence type="predicted"/>
<accession>A0A975GH78</accession>
<sequence>MSEIKSKVVLKQKGEEAFVPVKQLMVQLKWTQNVDLDIMAFYKAKDGRTGGVFSDQFPGGDKGDLNAFPFIQLDQDAGVGATGGENEETLRITKLDDMTEVYICTLNYTDASAGKEVSFADYDGRVMVMDDSGSSFEVPLDSTDKGHVVVIAKIDTSNPIGGKLINENRVMALGDFFAQIPGADILSK</sequence>
<organism evidence="1 2">
    <name type="scientific">Desulfonema limicola</name>
    <dbReference type="NCBI Taxonomy" id="45656"/>
    <lineage>
        <taxon>Bacteria</taxon>
        <taxon>Pseudomonadati</taxon>
        <taxon>Thermodesulfobacteriota</taxon>
        <taxon>Desulfobacteria</taxon>
        <taxon>Desulfobacterales</taxon>
        <taxon>Desulfococcaceae</taxon>
        <taxon>Desulfonema</taxon>
    </lineage>
</organism>
<dbReference type="KEGG" id="dli:dnl_33180"/>